<dbReference type="PANTHER" id="PTHR14237:SF19">
    <property type="entry name" value="MITOCHONDRIAL AMIDOXIME REDUCING COMPONENT 1"/>
    <property type="match status" value="1"/>
</dbReference>
<protein>
    <submittedName>
        <fullName evidence="2">MOSC domain protein</fullName>
    </submittedName>
</protein>
<dbReference type="Pfam" id="PF03473">
    <property type="entry name" value="MOSC"/>
    <property type="match status" value="1"/>
</dbReference>
<dbReference type="Pfam" id="PF03476">
    <property type="entry name" value="MOSC_N"/>
    <property type="match status" value="1"/>
</dbReference>
<sequence length="264" mass="30261">MQISQLFNYPVKSCKGNKLSTMEIDGFGPKWDRRWMIVDPDGRFITQRQVAKMGQIGVTVSSDRVCFDYQSEKIELSMIEAQGQKDERLVTVWQDKLSGNRIHHPVNTWLSQKLGREAQLIYMSQETIRQVDLEYAQLGDRVGFADGFPFLIISEASVEFLAEKVGYPLDVQRFRPNIVVSGCDAFAEDQWRQIQIGDIVFDLVKQCSRCVIPTIDLKTSQKQPEIMQAMLKYRKQGTKVMMGQNALHRGEGHITIGQEVKIIR</sequence>
<dbReference type="SUPFAM" id="SSF141673">
    <property type="entry name" value="MOSC N-terminal domain-like"/>
    <property type="match status" value="1"/>
</dbReference>
<dbReference type="InterPro" id="IPR005302">
    <property type="entry name" value="MoCF_Sase_C"/>
</dbReference>
<name>A0A150HLJ8_9GAMM</name>
<dbReference type="InterPro" id="IPR011037">
    <property type="entry name" value="Pyrv_Knase-like_insert_dom_sf"/>
</dbReference>
<accession>A0A150HLJ8</accession>
<comment type="caution">
    <text evidence="2">The sequence shown here is derived from an EMBL/GenBank/DDBJ whole genome shotgun (WGS) entry which is preliminary data.</text>
</comment>
<dbReference type="GO" id="GO:0003824">
    <property type="term" value="F:catalytic activity"/>
    <property type="evidence" value="ECO:0007669"/>
    <property type="project" value="InterPro"/>
</dbReference>
<dbReference type="RefSeq" id="WP_061519423.1">
    <property type="nucleotide sequence ID" value="NZ_JBATUC010000041.1"/>
</dbReference>
<reference evidence="2 3" key="1">
    <citation type="journal article" date="2016" name="Sci. Rep.">
        <title>Genomic and phenotypic characterization of the species Acinetobacter venetianus.</title>
        <authorList>
            <person name="Fondi M."/>
            <person name="Maida I."/>
            <person name="Perrin E."/>
            <person name="Orlandini V."/>
            <person name="La Torre L."/>
            <person name="Bosi E."/>
            <person name="Negroni A."/>
            <person name="Zanaroli G."/>
            <person name="Fava F."/>
            <person name="Decorosi F."/>
            <person name="Giovannetti L."/>
            <person name="Viti C."/>
            <person name="Vaneechoutte M."/>
            <person name="Dijkshoorn L."/>
            <person name="Fani R."/>
        </authorList>
    </citation>
    <scope>NUCLEOTIDE SEQUENCE [LARGE SCALE GENOMIC DNA]</scope>
    <source>
        <strain evidence="2 3">LUH5627</strain>
    </source>
</reference>
<dbReference type="EMBL" id="JRUE01000215">
    <property type="protein sequence ID" value="KXZ65656.1"/>
    <property type="molecule type" value="Genomic_DNA"/>
</dbReference>
<dbReference type="Proteomes" id="UP000075680">
    <property type="component" value="Unassembled WGS sequence"/>
</dbReference>
<dbReference type="PROSITE" id="PS51340">
    <property type="entry name" value="MOSC"/>
    <property type="match status" value="1"/>
</dbReference>
<evidence type="ECO:0000259" key="1">
    <source>
        <dbReference type="PROSITE" id="PS51340"/>
    </source>
</evidence>
<gene>
    <name evidence="2" type="ORF">AVENLUH5627_02764</name>
</gene>
<dbReference type="PANTHER" id="PTHR14237">
    <property type="entry name" value="MOLYBDOPTERIN COFACTOR SULFURASE MOSC"/>
    <property type="match status" value="1"/>
</dbReference>
<feature type="domain" description="MOSC" evidence="1">
    <location>
        <begin position="123"/>
        <end position="263"/>
    </location>
</feature>
<dbReference type="PATRIC" id="fig|52133.18.peg.2834"/>
<organism evidence="2 3">
    <name type="scientific">Acinetobacter venetianus</name>
    <dbReference type="NCBI Taxonomy" id="52133"/>
    <lineage>
        <taxon>Bacteria</taxon>
        <taxon>Pseudomonadati</taxon>
        <taxon>Pseudomonadota</taxon>
        <taxon>Gammaproteobacteria</taxon>
        <taxon>Moraxellales</taxon>
        <taxon>Moraxellaceae</taxon>
        <taxon>Acinetobacter</taxon>
    </lineage>
</organism>
<dbReference type="SUPFAM" id="SSF50800">
    <property type="entry name" value="PK beta-barrel domain-like"/>
    <property type="match status" value="1"/>
</dbReference>
<evidence type="ECO:0000313" key="2">
    <source>
        <dbReference type="EMBL" id="KXZ65656.1"/>
    </source>
</evidence>
<dbReference type="AlphaFoldDB" id="A0A150HLJ8"/>
<evidence type="ECO:0000313" key="3">
    <source>
        <dbReference type="Proteomes" id="UP000075680"/>
    </source>
</evidence>
<dbReference type="InterPro" id="IPR005303">
    <property type="entry name" value="MOCOS_middle"/>
</dbReference>
<dbReference type="GO" id="GO:0030170">
    <property type="term" value="F:pyridoxal phosphate binding"/>
    <property type="evidence" value="ECO:0007669"/>
    <property type="project" value="InterPro"/>
</dbReference>
<dbReference type="GO" id="GO:0030151">
    <property type="term" value="F:molybdenum ion binding"/>
    <property type="evidence" value="ECO:0007669"/>
    <property type="project" value="InterPro"/>
</dbReference>
<proteinExistence type="predicted"/>